<proteinExistence type="predicted"/>
<protein>
    <submittedName>
        <fullName evidence="2">Cupin-like domain-containing protein</fullName>
    </submittedName>
</protein>
<sequence length="300" mass="35271">MTSKRTHMPFLFIIWLKNRNKKRSDDMEEITRIQKLSAEEFFQKYYSPYHPVVITDWMEEWGATSKWSNPDYLKEKVGNKVLPVARSDKRLTLGDLEKGYQTIKVNQMDFHAFMDTITSNERDADLFYYLQQIPISTFPELAGDFQVPEFIQGKDIKVNLWLGSGGNITPTHFDPASNFLAQVKGEKKLMLYAPNQTSRLYPFPFHSSNGNLSRVDVLNPNLDRYPRYKKVQAIECTLKAGEMLFLPAFWWHSVETITRDYTISLNFWWDPPMKQYMTPLGLRTKMTILYHRTRLLLNAK</sequence>
<reference evidence="2 3" key="1">
    <citation type="submission" date="2018-08" db="EMBL/GenBank/DDBJ databases">
        <title>Paenibacillus sp. M4BSY-1, whole genome shotgun sequence.</title>
        <authorList>
            <person name="Tuo L."/>
        </authorList>
    </citation>
    <scope>NUCLEOTIDE SEQUENCE [LARGE SCALE GENOMIC DNA]</scope>
    <source>
        <strain evidence="2 3">M4BSY-1</strain>
    </source>
</reference>
<name>A0A371PFJ3_9BACL</name>
<dbReference type="InterPro" id="IPR041667">
    <property type="entry name" value="Cupin_8"/>
</dbReference>
<dbReference type="PANTHER" id="PTHR12461:SF105">
    <property type="entry name" value="HYPOXIA-INDUCIBLE FACTOR 1-ALPHA INHIBITOR"/>
    <property type="match status" value="1"/>
</dbReference>
<dbReference type="SUPFAM" id="SSF51197">
    <property type="entry name" value="Clavaminate synthase-like"/>
    <property type="match status" value="1"/>
</dbReference>
<organism evidence="2 3">
    <name type="scientific">Paenibacillus paeoniae</name>
    <dbReference type="NCBI Taxonomy" id="2292705"/>
    <lineage>
        <taxon>Bacteria</taxon>
        <taxon>Bacillati</taxon>
        <taxon>Bacillota</taxon>
        <taxon>Bacilli</taxon>
        <taxon>Bacillales</taxon>
        <taxon>Paenibacillaceae</taxon>
        <taxon>Paenibacillus</taxon>
    </lineage>
</organism>
<dbReference type="Proteomes" id="UP000261905">
    <property type="component" value="Unassembled WGS sequence"/>
</dbReference>
<accession>A0A371PFJ3</accession>
<dbReference type="AlphaFoldDB" id="A0A371PFJ3"/>
<dbReference type="InterPro" id="IPR003347">
    <property type="entry name" value="JmjC_dom"/>
</dbReference>
<dbReference type="Gene3D" id="2.60.120.650">
    <property type="entry name" value="Cupin"/>
    <property type="match status" value="1"/>
</dbReference>
<comment type="caution">
    <text evidence="2">The sequence shown here is derived from an EMBL/GenBank/DDBJ whole genome shotgun (WGS) entry which is preliminary data.</text>
</comment>
<dbReference type="EMBL" id="QUBQ01000002">
    <property type="protein sequence ID" value="REK74753.1"/>
    <property type="molecule type" value="Genomic_DNA"/>
</dbReference>
<gene>
    <name evidence="2" type="ORF">DX130_13870</name>
</gene>
<evidence type="ECO:0000313" key="3">
    <source>
        <dbReference type="Proteomes" id="UP000261905"/>
    </source>
</evidence>
<dbReference type="PANTHER" id="PTHR12461">
    <property type="entry name" value="HYPOXIA-INDUCIBLE FACTOR 1 ALPHA INHIBITOR-RELATED"/>
    <property type="match status" value="1"/>
</dbReference>
<dbReference type="OrthoDB" id="2974236at2"/>
<dbReference type="Pfam" id="PF13621">
    <property type="entry name" value="Cupin_8"/>
    <property type="match status" value="1"/>
</dbReference>
<feature type="domain" description="JmjC" evidence="1">
    <location>
        <begin position="122"/>
        <end position="286"/>
    </location>
</feature>
<evidence type="ECO:0000259" key="1">
    <source>
        <dbReference type="PROSITE" id="PS51184"/>
    </source>
</evidence>
<dbReference type="SMART" id="SM00558">
    <property type="entry name" value="JmjC"/>
    <property type="match status" value="1"/>
</dbReference>
<dbReference type="PROSITE" id="PS51184">
    <property type="entry name" value="JMJC"/>
    <property type="match status" value="1"/>
</dbReference>
<evidence type="ECO:0000313" key="2">
    <source>
        <dbReference type="EMBL" id="REK74753.1"/>
    </source>
</evidence>
<keyword evidence="3" id="KW-1185">Reference proteome</keyword>